<dbReference type="FunFam" id="3.90.850.10:FF:000002">
    <property type="entry name" value="2-hydroxyhepta-2,4-diene-1,7-dioate isomerase"/>
    <property type="match status" value="1"/>
</dbReference>
<dbReference type="RefSeq" id="WP_089272104.1">
    <property type="nucleotide sequence ID" value="NZ_FZOC01000001.1"/>
</dbReference>
<dbReference type="EMBL" id="FZOC01000001">
    <property type="protein sequence ID" value="SNR69228.1"/>
    <property type="molecule type" value="Genomic_DNA"/>
</dbReference>
<dbReference type="InterPro" id="IPR011234">
    <property type="entry name" value="Fumarylacetoacetase-like_C"/>
</dbReference>
<dbReference type="SUPFAM" id="SSF56529">
    <property type="entry name" value="FAH"/>
    <property type="match status" value="1"/>
</dbReference>
<comment type="similarity">
    <text evidence="1">Belongs to the FAH family.</text>
</comment>
<evidence type="ECO:0000256" key="2">
    <source>
        <dbReference type="ARBA" id="ARBA00022723"/>
    </source>
</evidence>
<keyword evidence="5" id="KW-1185">Reference proteome</keyword>
<sequence length="258" mass="27617">MRIIRVRYRERSFYAVIESPETVRCLNREENLPDEIPLAEVELLPLVRPSKVVCVGLNYHAHADELGMAAPDEPVLFLKPPSAVIGPGDPIVLPAASARVDHEAELALVMGRAARRVSEDDALGSVFGYTCANDVTARDLQQKDGQWVRAKGFDSFCPVGPWIETHVGDVNALGVRALVNGTLRQNGSTADMIFPPARLVSFISSVMTLLPGDVILTGTPAGIGPMSEGDEVSIEIDQVGFLLNPVTGEGPADPGAVQ</sequence>
<protein>
    <submittedName>
        <fullName evidence="4">2-keto-4-pentenoate hydratase/2-oxohepta-3-ene-1,7-dioic acid hydratase (Catechol pathway)</fullName>
    </submittedName>
</protein>
<evidence type="ECO:0000313" key="5">
    <source>
        <dbReference type="Proteomes" id="UP000198324"/>
    </source>
</evidence>
<accession>A0A238YEM6</accession>
<dbReference type="InterPro" id="IPR051121">
    <property type="entry name" value="FAH"/>
</dbReference>
<dbReference type="Proteomes" id="UP000198324">
    <property type="component" value="Unassembled WGS sequence"/>
</dbReference>
<dbReference type="OrthoDB" id="5197601at2"/>
<dbReference type="Gene3D" id="3.90.850.10">
    <property type="entry name" value="Fumarylacetoacetase-like, C-terminal domain"/>
    <property type="match status" value="1"/>
</dbReference>
<gene>
    <name evidence="4" type="ORF">SAMN04488503_0900</name>
</gene>
<evidence type="ECO:0000313" key="4">
    <source>
        <dbReference type="EMBL" id="SNR69228.1"/>
    </source>
</evidence>
<name>A0A238YEM6_9BACT</name>
<feature type="domain" description="Fumarylacetoacetase-like C-terminal" evidence="3">
    <location>
        <begin position="51"/>
        <end position="246"/>
    </location>
</feature>
<evidence type="ECO:0000259" key="3">
    <source>
        <dbReference type="Pfam" id="PF01557"/>
    </source>
</evidence>
<dbReference type="PANTHER" id="PTHR42796:SF4">
    <property type="entry name" value="FUMARYLACETOACETATE HYDROLASE DOMAIN-CONTAINING PROTEIN 2A"/>
    <property type="match status" value="1"/>
</dbReference>
<dbReference type="PANTHER" id="PTHR42796">
    <property type="entry name" value="FUMARYLACETOACETATE HYDROLASE DOMAIN-CONTAINING PROTEIN 2A-RELATED"/>
    <property type="match status" value="1"/>
</dbReference>
<dbReference type="Pfam" id="PF01557">
    <property type="entry name" value="FAA_hydrolase"/>
    <property type="match status" value="1"/>
</dbReference>
<proteinExistence type="inferred from homology"/>
<organism evidence="4 5">
    <name type="scientific">Humidesulfovibrio mexicanus</name>
    <dbReference type="NCBI Taxonomy" id="147047"/>
    <lineage>
        <taxon>Bacteria</taxon>
        <taxon>Pseudomonadati</taxon>
        <taxon>Thermodesulfobacteriota</taxon>
        <taxon>Desulfovibrionia</taxon>
        <taxon>Desulfovibrionales</taxon>
        <taxon>Desulfovibrionaceae</taxon>
        <taxon>Humidesulfovibrio</taxon>
    </lineage>
</organism>
<dbReference type="GO" id="GO:0019752">
    <property type="term" value="P:carboxylic acid metabolic process"/>
    <property type="evidence" value="ECO:0007669"/>
    <property type="project" value="UniProtKB-ARBA"/>
</dbReference>
<reference evidence="4 5" key="1">
    <citation type="submission" date="2017-06" db="EMBL/GenBank/DDBJ databases">
        <authorList>
            <person name="Kim H.J."/>
            <person name="Triplett B.A."/>
        </authorList>
    </citation>
    <scope>NUCLEOTIDE SEQUENCE [LARGE SCALE GENOMIC DNA]</scope>
    <source>
        <strain evidence="4 5">DSM 13116</strain>
    </source>
</reference>
<evidence type="ECO:0000256" key="1">
    <source>
        <dbReference type="ARBA" id="ARBA00010211"/>
    </source>
</evidence>
<dbReference type="GO" id="GO:0046872">
    <property type="term" value="F:metal ion binding"/>
    <property type="evidence" value="ECO:0007669"/>
    <property type="project" value="UniProtKB-KW"/>
</dbReference>
<dbReference type="AlphaFoldDB" id="A0A238YEM6"/>
<dbReference type="GO" id="GO:0016853">
    <property type="term" value="F:isomerase activity"/>
    <property type="evidence" value="ECO:0007669"/>
    <property type="project" value="UniProtKB-ARBA"/>
</dbReference>
<dbReference type="InterPro" id="IPR036663">
    <property type="entry name" value="Fumarylacetoacetase_C_sf"/>
</dbReference>
<keyword evidence="2" id="KW-0479">Metal-binding</keyword>